<evidence type="ECO:0000313" key="6">
    <source>
        <dbReference type="EMBL" id="QHQ35721.1"/>
    </source>
</evidence>
<reference evidence="6 7" key="1">
    <citation type="submission" date="2019-12" db="EMBL/GenBank/DDBJ databases">
        <title>Complete genome sequence of Algicella marina strain 9Alg 56(T) isolated from the red alga Tichocarpus crinitus.</title>
        <authorList>
            <person name="Kim S.-G."/>
            <person name="Nedashkovskaya O.I."/>
        </authorList>
    </citation>
    <scope>NUCLEOTIDE SEQUENCE [LARGE SCALE GENOMIC DNA]</scope>
    <source>
        <strain evidence="6 7">9Alg 56</strain>
    </source>
</reference>
<proteinExistence type="inferred from homology"/>
<keyword evidence="7" id="KW-1185">Reference proteome</keyword>
<accession>A0A6P1T1W8</accession>
<dbReference type="PANTHER" id="PTHR33337:SF40">
    <property type="entry name" value="CENP-V_GFA DOMAIN-CONTAINING PROTEIN-RELATED"/>
    <property type="match status" value="1"/>
</dbReference>
<evidence type="ECO:0000256" key="1">
    <source>
        <dbReference type="ARBA" id="ARBA00005495"/>
    </source>
</evidence>
<evidence type="ECO:0000256" key="4">
    <source>
        <dbReference type="ARBA" id="ARBA00023239"/>
    </source>
</evidence>
<keyword evidence="4" id="KW-0456">Lyase</keyword>
<dbReference type="GO" id="GO:0046872">
    <property type="term" value="F:metal ion binding"/>
    <property type="evidence" value="ECO:0007669"/>
    <property type="project" value="UniProtKB-KW"/>
</dbReference>
<dbReference type="EMBL" id="CP046620">
    <property type="protein sequence ID" value="QHQ35721.1"/>
    <property type="molecule type" value="Genomic_DNA"/>
</dbReference>
<comment type="similarity">
    <text evidence="1">Belongs to the Gfa family.</text>
</comment>
<dbReference type="Gene3D" id="3.90.1590.10">
    <property type="entry name" value="glutathione-dependent formaldehyde- activating enzyme (gfa)"/>
    <property type="match status" value="1"/>
</dbReference>
<keyword evidence="3" id="KW-0862">Zinc</keyword>
<sequence length="128" mass="14645">MSERRGHCLCSACRFSYVGPENWRGHCHCESCRRQTASPFTTFMGVANGAWRWDGTKPQVYTSSPGVRRYFCSVCGAPMAFSADRFPDEIHFYASLLEDAGDFEPQVHYHHDERLPWVHLSDDLPKKG</sequence>
<gene>
    <name evidence="6" type="ORF">GO499_11295</name>
</gene>
<protein>
    <submittedName>
        <fullName evidence="6">GFA family protein</fullName>
    </submittedName>
</protein>
<dbReference type="AlphaFoldDB" id="A0A6P1T1W8"/>
<evidence type="ECO:0000256" key="2">
    <source>
        <dbReference type="ARBA" id="ARBA00022723"/>
    </source>
</evidence>
<evidence type="ECO:0000313" key="7">
    <source>
        <dbReference type="Proteomes" id="UP000464495"/>
    </source>
</evidence>
<dbReference type="GO" id="GO:0016846">
    <property type="term" value="F:carbon-sulfur lyase activity"/>
    <property type="evidence" value="ECO:0007669"/>
    <property type="project" value="InterPro"/>
</dbReference>
<keyword evidence="2" id="KW-0479">Metal-binding</keyword>
<dbReference type="SUPFAM" id="SSF51316">
    <property type="entry name" value="Mss4-like"/>
    <property type="match status" value="1"/>
</dbReference>
<organism evidence="6 7">
    <name type="scientific">Algicella marina</name>
    <dbReference type="NCBI Taxonomy" id="2683284"/>
    <lineage>
        <taxon>Bacteria</taxon>
        <taxon>Pseudomonadati</taxon>
        <taxon>Pseudomonadota</taxon>
        <taxon>Alphaproteobacteria</taxon>
        <taxon>Rhodobacterales</taxon>
        <taxon>Paracoccaceae</taxon>
        <taxon>Algicella</taxon>
    </lineage>
</organism>
<dbReference type="Pfam" id="PF04828">
    <property type="entry name" value="GFA"/>
    <property type="match status" value="1"/>
</dbReference>
<dbReference type="InterPro" id="IPR006913">
    <property type="entry name" value="CENP-V/GFA"/>
</dbReference>
<dbReference type="RefSeq" id="WP_161862281.1">
    <property type="nucleotide sequence ID" value="NZ_CP046620.1"/>
</dbReference>
<feature type="domain" description="CENP-V/GFA" evidence="5">
    <location>
        <begin position="4"/>
        <end position="104"/>
    </location>
</feature>
<dbReference type="Proteomes" id="UP000464495">
    <property type="component" value="Chromosome"/>
</dbReference>
<dbReference type="PROSITE" id="PS51891">
    <property type="entry name" value="CENP_V_GFA"/>
    <property type="match status" value="1"/>
</dbReference>
<dbReference type="InterPro" id="IPR011057">
    <property type="entry name" value="Mss4-like_sf"/>
</dbReference>
<dbReference type="PANTHER" id="PTHR33337">
    <property type="entry name" value="GFA DOMAIN-CONTAINING PROTEIN"/>
    <property type="match status" value="1"/>
</dbReference>
<dbReference type="KEGG" id="amaq:GO499_11295"/>
<evidence type="ECO:0000256" key="3">
    <source>
        <dbReference type="ARBA" id="ARBA00022833"/>
    </source>
</evidence>
<evidence type="ECO:0000259" key="5">
    <source>
        <dbReference type="PROSITE" id="PS51891"/>
    </source>
</evidence>
<name>A0A6P1T1W8_9RHOB</name>